<reference evidence="2 3" key="1">
    <citation type="submission" date="2018-06" db="EMBL/GenBank/DDBJ databases">
        <title>Chryseolinea flavus sp. nov., a member of the phylum Bacteroidetes isolated from soil.</title>
        <authorList>
            <person name="Li Y."/>
            <person name="Wang J."/>
        </authorList>
    </citation>
    <scope>NUCLEOTIDE SEQUENCE [LARGE SCALE GENOMIC DNA]</scope>
    <source>
        <strain evidence="2 3">SDU1-6</strain>
    </source>
</reference>
<dbReference type="SUPFAM" id="SSF46785">
    <property type="entry name" value="Winged helix' DNA-binding domain"/>
    <property type="match status" value="1"/>
</dbReference>
<evidence type="ECO:0000313" key="3">
    <source>
        <dbReference type="Proteomes" id="UP000251889"/>
    </source>
</evidence>
<dbReference type="Pfam" id="PF03551">
    <property type="entry name" value="PadR"/>
    <property type="match status" value="1"/>
</dbReference>
<keyword evidence="3" id="KW-1185">Reference proteome</keyword>
<dbReference type="RefSeq" id="WP_112747681.1">
    <property type="nucleotide sequence ID" value="NZ_QMFY01000007.1"/>
</dbReference>
<dbReference type="Gene3D" id="1.10.10.10">
    <property type="entry name" value="Winged helix-like DNA-binding domain superfamily/Winged helix DNA-binding domain"/>
    <property type="match status" value="1"/>
</dbReference>
<dbReference type="EMBL" id="QMFY01000007">
    <property type="protein sequence ID" value="RAW00339.1"/>
    <property type="molecule type" value="Genomic_DNA"/>
</dbReference>
<dbReference type="AlphaFoldDB" id="A0A364Y0W8"/>
<gene>
    <name evidence="2" type="ORF">DQQ10_14900</name>
</gene>
<dbReference type="InterPro" id="IPR005149">
    <property type="entry name" value="Tscrpt_reg_PadR_N"/>
</dbReference>
<feature type="domain" description="Transcription regulator PadR N-terminal" evidence="1">
    <location>
        <begin position="14"/>
        <end position="89"/>
    </location>
</feature>
<dbReference type="OrthoDB" id="982587at2"/>
<protein>
    <submittedName>
        <fullName evidence="2">PadR family transcriptional regulator</fullName>
    </submittedName>
</protein>
<name>A0A364Y0W8_9BACT</name>
<proteinExistence type="predicted"/>
<comment type="caution">
    <text evidence="2">The sequence shown here is derived from an EMBL/GenBank/DDBJ whole genome shotgun (WGS) entry which is preliminary data.</text>
</comment>
<evidence type="ECO:0000313" key="2">
    <source>
        <dbReference type="EMBL" id="RAW00339.1"/>
    </source>
</evidence>
<dbReference type="InterPro" id="IPR036388">
    <property type="entry name" value="WH-like_DNA-bd_sf"/>
</dbReference>
<sequence length="109" mass="12260">MKGYLGEFEELVLLTVASLGEDAYGVSIKGDIEQRADRSISIGALHSTISRLEEKGYLKSWLGDPTQERGGRRKRFFEVTHDGKVALHEVKTLRDELWNISKANLDLAK</sequence>
<evidence type="ECO:0000259" key="1">
    <source>
        <dbReference type="Pfam" id="PF03551"/>
    </source>
</evidence>
<accession>A0A364Y0W8</accession>
<organism evidence="2 3">
    <name type="scientific">Pseudochryseolinea flava</name>
    <dbReference type="NCBI Taxonomy" id="2059302"/>
    <lineage>
        <taxon>Bacteria</taxon>
        <taxon>Pseudomonadati</taxon>
        <taxon>Bacteroidota</taxon>
        <taxon>Cytophagia</taxon>
        <taxon>Cytophagales</taxon>
        <taxon>Fulvivirgaceae</taxon>
        <taxon>Pseudochryseolinea</taxon>
    </lineage>
</organism>
<dbReference type="Proteomes" id="UP000251889">
    <property type="component" value="Unassembled WGS sequence"/>
</dbReference>
<dbReference type="InterPro" id="IPR036390">
    <property type="entry name" value="WH_DNA-bd_sf"/>
</dbReference>